<organism evidence="7 8">
    <name type="scientific">Candidatus Planktophila limnetica</name>
    <dbReference type="NCBI Taxonomy" id="573600"/>
    <lineage>
        <taxon>Bacteria</taxon>
        <taxon>Bacillati</taxon>
        <taxon>Actinomycetota</taxon>
        <taxon>Actinomycetes</taxon>
        <taxon>Candidatus Nanopelagicales</taxon>
        <taxon>Candidatus Nanopelagicaceae</taxon>
        <taxon>Candidatus Planktophila</taxon>
    </lineage>
</organism>
<accession>A0A249LFC1</accession>
<evidence type="ECO:0000256" key="1">
    <source>
        <dbReference type="ARBA" id="ARBA00010062"/>
    </source>
</evidence>
<dbReference type="Gene3D" id="3.40.50.2300">
    <property type="match status" value="2"/>
</dbReference>
<evidence type="ECO:0000259" key="6">
    <source>
        <dbReference type="Pfam" id="PF13458"/>
    </source>
</evidence>
<dbReference type="OrthoDB" id="9772589at2"/>
<dbReference type="AlphaFoldDB" id="A0A249LFC1"/>
<gene>
    <name evidence="7" type="ORF">PHILAsVB114_03935</name>
</gene>
<dbReference type="PRINTS" id="PR00337">
    <property type="entry name" value="LEUILEVALBP"/>
</dbReference>
<dbReference type="RefSeq" id="WP_095698090.1">
    <property type="nucleotide sequence ID" value="NZ_CP016782.1"/>
</dbReference>
<dbReference type="CDD" id="cd06342">
    <property type="entry name" value="PBP1_ABC_LIVBP-like"/>
    <property type="match status" value="1"/>
</dbReference>
<dbReference type="Pfam" id="PF13458">
    <property type="entry name" value="Peripla_BP_6"/>
    <property type="match status" value="1"/>
</dbReference>
<feature type="domain" description="Leucine-binding protein" evidence="6">
    <location>
        <begin position="33"/>
        <end position="346"/>
    </location>
</feature>
<evidence type="ECO:0000256" key="2">
    <source>
        <dbReference type="ARBA" id="ARBA00022448"/>
    </source>
</evidence>
<feature type="signal peptide" evidence="5">
    <location>
        <begin position="1"/>
        <end position="27"/>
    </location>
</feature>
<comment type="similarity">
    <text evidence="1">Belongs to the leucine-binding protein family.</text>
</comment>
<reference evidence="7 8" key="1">
    <citation type="submission" date="2016-07" db="EMBL/GenBank/DDBJ databases">
        <title>High microdiversification within the ubiquitous acI lineage of Actinobacteria.</title>
        <authorList>
            <person name="Neuenschwander S.M."/>
            <person name="Salcher M."/>
            <person name="Ghai R."/>
            <person name="Pernthaler J."/>
        </authorList>
    </citation>
    <scope>NUCLEOTIDE SEQUENCE [LARGE SCALE GENOMIC DNA]</scope>
    <source>
        <strain evidence="7">MMS-VB-114</strain>
    </source>
</reference>
<dbReference type="InterPro" id="IPR028081">
    <property type="entry name" value="Leu-bd"/>
</dbReference>
<keyword evidence="8" id="KW-1185">Reference proteome</keyword>
<dbReference type="InterPro" id="IPR028082">
    <property type="entry name" value="Peripla_BP_I"/>
</dbReference>
<dbReference type="Proteomes" id="UP000217221">
    <property type="component" value="Chromosome"/>
</dbReference>
<sequence length="373" mass="38492">MKKIISAIATVALVVGTAVAVAPAANAACSGKLKIAYQGPLTGPEAALGINELNGVKFALSKFLKANKGSNVDPVVYEVDDQGDPAVAGPIAPKVAAEECVVALVGPAYSGASKVSLPVYLSAGLSIITPSATNPTLPSFGKSIFHRAVLTDDYQGPAAARLIVSKNKKATVFLVNDASDYAVGLQKTVDITLAGRVVGKDVTPTGTTDFTATIAKIKKSKATAVFYSGYFSQAAVFVKQLRDSGSKITFASGDGTLDDQFVKLARKSAEGALLTAPAIPFETASPKLAAEMTAMGMKPGVYTTESYDAANFFLDAIKAGNTDRASINKYVSTKSHKGLSKTLKFDAEGEVSGADVNGFIVKNGKLVLLGAIK</sequence>
<evidence type="ECO:0000256" key="4">
    <source>
        <dbReference type="ARBA" id="ARBA00022970"/>
    </source>
</evidence>
<dbReference type="KEGG" id="plim:PHILAsVB114_03935"/>
<evidence type="ECO:0000313" key="8">
    <source>
        <dbReference type="Proteomes" id="UP000217221"/>
    </source>
</evidence>
<evidence type="ECO:0000256" key="3">
    <source>
        <dbReference type="ARBA" id="ARBA00022729"/>
    </source>
</evidence>
<evidence type="ECO:0000256" key="5">
    <source>
        <dbReference type="SAM" id="SignalP"/>
    </source>
</evidence>
<evidence type="ECO:0000313" key="7">
    <source>
        <dbReference type="EMBL" id="ASY27792.1"/>
    </source>
</evidence>
<protein>
    <submittedName>
        <fullName evidence="7">Branched-chain amino acid transport system substrate-binding protein</fullName>
    </submittedName>
</protein>
<dbReference type="EMBL" id="CP016782">
    <property type="protein sequence ID" value="ASY27792.1"/>
    <property type="molecule type" value="Genomic_DNA"/>
</dbReference>
<proteinExistence type="inferred from homology"/>
<keyword evidence="2" id="KW-0813">Transport</keyword>
<dbReference type="InterPro" id="IPR000709">
    <property type="entry name" value="Leu_Ile_Val-bd"/>
</dbReference>
<keyword evidence="3 5" id="KW-0732">Signal</keyword>
<feature type="chain" id="PRO_5013236138" evidence="5">
    <location>
        <begin position="28"/>
        <end position="373"/>
    </location>
</feature>
<dbReference type="GO" id="GO:0006865">
    <property type="term" value="P:amino acid transport"/>
    <property type="evidence" value="ECO:0007669"/>
    <property type="project" value="UniProtKB-KW"/>
</dbReference>
<name>A0A249LFC1_9ACTN</name>
<keyword evidence="4" id="KW-0029">Amino-acid transport</keyword>
<dbReference type="SUPFAM" id="SSF53822">
    <property type="entry name" value="Periplasmic binding protein-like I"/>
    <property type="match status" value="1"/>
</dbReference>
<dbReference type="PANTHER" id="PTHR47151:SF2">
    <property type="entry name" value="AMINO ACID BINDING PROTEIN"/>
    <property type="match status" value="1"/>
</dbReference>
<dbReference type="PANTHER" id="PTHR47151">
    <property type="entry name" value="LEU/ILE/VAL-BINDING ABC TRANSPORTER SUBUNIT"/>
    <property type="match status" value="1"/>
</dbReference>